<protein>
    <recommendedName>
        <fullName evidence="4">Chaperone NapD</fullName>
    </recommendedName>
    <alternativeName>
        <fullName evidence="4">NapA signal peptide-binding chaperone NapD</fullName>
    </alternativeName>
</protein>
<comment type="subunit">
    <text evidence="4">Interacts with the cytoplasmic NapA precursor.</text>
</comment>
<dbReference type="GO" id="GO:0005737">
    <property type="term" value="C:cytoplasm"/>
    <property type="evidence" value="ECO:0007669"/>
    <property type="project" value="UniProtKB-SubCell"/>
</dbReference>
<evidence type="ECO:0000313" key="5">
    <source>
        <dbReference type="EMBL" id="SDK10837.1"/>
    </source>
</evidence>
<keyword evidence="2 4" id="KW-0963">Cytoplasm</keyword>
<evidence type="ECO:0000256" key="2">
    <source>
        <dbReference type="ARBA" id="ARBA00022490"/>
    </source>
</evidence>
<gene>
    <name evidence="4" type="primary">napD</name>
    <name evidence="5" type="ORF">SAMN04487954_111113</name>
</gene>
<dbReference type="RefSeq" id="WP_176761527.1">
    <property type="nucleotide sequence ID" value="NZ_FNES01000011.1"/>
</dbReference>
<dbReference type="Gene3D" id="3.30.70.920">
    <property type="match status" value="1"/>
</dbReference>
<dbReference type="STRING" id="376427.SAMN04487954_111113"/>
<comment type="similarity">
    <text evidence="4">Belongs to the NapD family.</text>
</comment>
<keyword evidence="6" id="KW-1185">Reference proteome</keyword>
<dbReference type="GO" id="GO:0051224">
    <property type="term" value="P:negative regulation of protein transport"/>
    <property type="evidence" value="ECO:0007669"/>
    <property type="project" value="UniProtKB-UniRule"/>
</dbReference>
<dbReference type="EMBL" id="FNES01000011">
    <property type="protein sequence ID" value="SDK10837.1"/>
    <property type="molecule type" value="Genomic_DNA"/>
</dbReference>
<name>A0A1G8Z771_9GAMM</name>
<evidence type="ECO:0000256" key="3">
    <source>
        <dbReference type="ARBA" id="ARBA00023186"/>
    </source>
</evidence>
<keyword evidence="3 4" id="KW-0143">Chaperone</keyword>
<reference evidence="5 6" key="1">
    <citation type="submission" date="2016-10" db="EMBL/GenBank/DDBJ databases">
        <authorList>
            <person name="de Groot N.N."/>
        </authorList>
    </citation>
    <scope>NUCLEOTIDE SEQUENCE [LARGE SCALE GENOMIC DNA]</scope>
    <source>
        <strain evidence="5 6">CGMCC 1.6133</strain>
    </source>
</reference>
<dbReference type="Proteomes" id="UP000198525">
    <property type="component" value="Unassembled WGS sequence"/>
</dbReference>
<dbReference type="PANTHER" id="PTHR38603:SF1">
    <property type="entry name" value="CHAPERONE NAPD"/>
    <property type="match status" value="1"/>
</dbReference>
<comment type="function">
    <text evidence="4">Chaperone for NapA, the catalytic subunit of the periplasmic nitrate reductase. It binds directly and specifically to the twin-arginine signal peptide of NapA, preventing premature interaction with the Tat translocase and premature export.</text>
</comment>
<dbReference type="InterPro" id="IPR005623">
    <property type="entry name" value="Chaperone_NapD_NO3_reduct"/>
</dbReference>
<organism evidence="5 6">
    <name type="scientific">Billgrantia gudaonensis</name>
    <dbReference type="NCBI Taxonomy" id="376427"/>
    <lineage>
        <taxon>Bacteria</taxon>
        <taxon>Pseudomonadati</taxon>
        <taxon>Pseudomonadota</taxon>
        <taxon>Gammaproteobacteria</taxon>
        <taxon>Oceanospirillales</taxon>
        <taxon>Halomonadaceae</taxon>
        <taxon>Billgrantia</taxon>
    </lineage>
</organism>
<evidence type="ECO:0000256" key="4">
    <source>
        <dbReference type="HAMAP-Rule" id="MF_02200"/>
    </source>
</evidence>
<dbReference type="AlphaFoldDB" id="A0A1G8Z771"/>
<dbReference type="GO" id="GO:0005048">
    <property type="term" value="F:signal sequence binding"/>
    <property type="evidence" value="ECO:0007669"/>
    <property type="project" value="UniProtKB-UniRule"/>
</dbReference>
<evidence type="ECO:0000313" key="6">
    <source>
        <dbReference type="Proteomes" id="UP000198525"/>
    </source>
</evidence>
<accession>A0A1G8Z771</accession>
<evidence type="ECO:0000256" key="1">
    <source>
        <dbReference type="ARBA" id="ARBA00004496"/>
    </source>
</evidence>
<dbReference type="PANTHER" id="PTHR38603">
    <property type="entry name" value="CHAPERONE NAPD"/>
    <property type="match status" value="1"/>
</dbReference>
<dbReference type="HAMAP" id="MF_02200">
    <property type="entry name" value="NapD"/>
    <property type="match status" value="1"/>
</dbReference>
<proteinExistence type="inferred from homology"/>
<sequence length="93" mass="10029">MTTQSLHIASFLVHVRAAHCAAVAAWLADQPDCEVRAQDPAGKLVVVMESEGERPILERIDAVRCRTGVLDAALVYHQLLDPAIADEPQEAAS</sequence>
<comment type="subcellular location">
    <subcellularLocation>
        <location evidence="1 4">Cytoplasm</location>
    </subcellularLocation>
</comment>
<dbReference type="Pfam" id="PF03927">
    <property type="entry name" value="NapD"/>
    <property type="match status" value="1"/>
</dbReference>